<keyword evidence="2" id="KW-0597">Phosphoprotein</keyword>
<evidence type="ECO:0000256" key="3">
    <source>
        <dbReference type="SAM" id="MobiDB-lite"/>
    </source>
</evidence>
<dbReference type="PANTHER" id="PTHR45527:SF1">
    <property type="entry name" value="FATTY ACID SYNTHASE"/>
    <property type="match status" value="1"/>
</dbReference>
<sequence length="1119" mass="119131">MDDRVLAGLSVAFDASCEEMWLAWAHGACLVPAPRSLVRSGMDLGPWLIRRNITVVSTVPTLAGLWPHEALDNVRLLIFGGEACPAELVERVATKNREVWNTYGPTEATVVACAAQVCAGREVSIGRPLLGWDLAVVDAQGQPVGYGEVGELIIGGIGLARYLDPDKDKEKYAPLKTLGWARAYRSGDHVRLEEDGLYFVGRVDDQVKIGGRRIELGEVEAHVSALENVNSCSVITQKLAGGNTILVGYLSLGDATVGFDVDKAREELASTMPAALVPRLCVLDELPVTTSGKVDKKALPWPLPGAQSESVSADFSPVERWLASVWEQVLGVGVGDCDADFFALGGSSLAAATVIGLVRERVPTVSVRDLYDHPRLGALAERVGAVAESSGIDLSATVRDDAATTSPADAASSVVSGVPLRSRVVQQLVLVPLMTLRASSWVSWIVFAHACAHGWGVSWAVAVPWWLVVLMMVVFVSPLGRIVVAGVGARVLTRGITPGSYPRAGTEHLRIWAAERLADASGSQSVAGATWVVFFARLLGAKVGKGVDLHSLPPVTGMVEIGDHAAIEPEVDLSGYWVEGDQLHVGSIRIGAHARIGGRSTLLPGTVIGENAHIVAGSTVTGDHSIKAGSRWSGSPARRVGRSKHRFPADPPPPRRWWVPLYGLSSLFLSALPLVAVLCGLAVMYWFTRATTLDAAVGVGVGVVVSAPLGTVVAFGCYMVLVWVVVRVLSIRIQGGIFPVRSFSGWRIWMIERLMDDARTYLFPIYAAHITPLWLRSLGATVGKDVEISTAVMVPKLVEIRDGAFLADDTLIGGYELGGGWMLAGVTKVGKRSFVGNSAIAGPERKLAKNSLIAVLSSTPKKVKAGSSWWGSPPERMRRVAATSCGSSEDRTYQPGRGVKVARGVVETLRLLAPMTSATIAVLFLYGLHWMLVSWNIWLMWALSGLLLMVLGALAMVVTACVKWVCVGRHRPGDHPLWSRFVWLNELQDTFVEVVAAPWFFQPTVGSGAMNVGLRLLGTRIGAGAWVETYWFPETDLCSVGAGATVGPGVVVQTHLFQDRVMSLDTVTISAGATVAGHSVALPASVIGAGATVGPGSLVMRGDRVPAGTKWQGNPIEAL</sequence>
<dbReference type="InterPro" id="IPR009081">
    <property type="entry name" value="PP-bd_ACP"/>
</dbReference>
<feature type="transmembrane region" description="Helical" evidence="4">
    <location>
        <begin position="938"/>
        <end position="962"/>
    </location>
</feature>
<evidence type="ECO:0000256" key="1">
    <source>
        <dbReference type="ARBA" id="ARBA00022450"/>
    </source>
</evidence>
<dbReference type="InterPro" id="IPR036736">
    <property type="entry name" value="ACP-like_sf"/>
</dbReference>
<evidence type="ECO:0000256" key="4">
    <source>
        <dbReference type="SAM" id="Phobius"/>
    </source>
</evidence>
<dbReference type="InterPro" id="IPR045851">
    <property type="entry name" value="AMP-bd_C_sf"/>
</dbReference>
<keyword evidence="7" id="KW-1185">Reference proteome</keyword>
<keyword evidence="4" id="KW-1133">Transmembrane helix</keyword>
<name>A0ABU2B5G7_9CORY</name>
<dbReference type="InterPro" id="IPR000873">
    <property type="entry name" value="AMP-dep_synth/lig_dom"/>
</dbReference>
<dbReference type="SUPFAM" id="SSF47336">
    <property type="entry name" value="ACP-like"/>
    <property type="match status" value="1"/>
</dbReference>
<dbReference type="SUPFAM" id="SSF51161">
    <property type="entry name" value="Trimeric LpxA-like enzymes"/>
    <property type="match status" value="3"/>
</dbReference>
<feature type="transmembrane region" description="Helical" evidence="4">
    <location>
        <begin position="911"/>
        <end position="932"/>
    </location>
</feature>
<dbReference type="Gene3D" id="3.40.50.12780">
    <property type="entry name" value="N-terminal domain of ligase-like"/>
    <property type="match status" value="1"/>
</dbReference>
<evidence type="ECO:0000259" key="5">
    <source>
        <dbReference type="PROSITE" id="PS50075"/>
    </source>
</evidence>
<dbReference type="EMBL" id="JAVDYF010000001">
    <property type="protein sequence ID" value="MDR7353866.1"/>
    <property type="molecule type" value="Genomic_DNA"/>
</dbReference>
<dbReference type="InterPro" id="IPR001451">
    <property type="entry name" value="Hexapep"/>
</dbReference>
<dbReference type="PROSITE" id="PS50075">
    <property type="entry name" value="CARRIER"/>
    <property type="match status" value="1"/>
</dbReference>
<dbReference type="InterPro" id="IPR012728">
    <property type="entry name" value="Pls/PosA_C"/>
</dbReference>
<dbReference type="Gene3D" id="3.30.300.30">
    <property type="match status" value="1"/>
</dbReference>
<dbReference type="PROSITE" id="PS00012">
    <property type="entry name" value="PHOSPHOPANTETHEINE"/>
    <property type="match status" value="1"/>
</dbReference>
<dbReference type="Gene3D" id="1.10.1200.10">
    <property type="entry name" value="ACP-like"/>
    <property type="match status" value="1"/>
</dbReference>
<accession>A0ABU2B5G7</accession>
<keyword evidence="4" id="KW-0472">Membrane</keyword>
<keyword evidence="1" id="KW-0596">Phosphopantetheine</keyword>
<protein>
    <submittedName>
        <fullName evidence="6">Non-ribosomal peptide synthetase-like protein</fullName>
    </submittedName>
</protein>
<feature type="region of interest" description="Disordered" evidence="3">
    <location>
        <begin position="628"/>
        <end position="648"/>
    </location>
</feature>
<dbReference type="InterPro" id="IPR011004">
    <property type="entry name" value="Trimer_LpxA-like_sf"/>
</dbReference>
<organism evidence="6 7">
    <name type="scientific">Corynebacterium felinum</name>
    <dbReference type="NCBI Taxonomy" id="131318"/>
    <lineage>
        <taxon>Bacteria</taxon>
        <taxon>Bacillati</taxon>
        <taxon>Actinomycetota</taxon>
        <taxon>Actinomycetes</taxon>
        <taxon>Mycobacteriales</taxon>
        <taxon>Corynebacteriaceae</taxon>
        <taxon>Corynebacterium</taxon>
    </lineage>
</organism>
<dbReference type="InterPro" id="IPR042099">
    <property type="entry name" value="ANL_N_sf"/>
</dbReference>
<feature type="transmembrane region" description="Helical" evidence="4">
    <location>
        <begin position="699"/>
        <end position="726"/>
    </location>
</feature>
<evidence type="ECO:0000313" key="7">
    <source>
        <dbReference type="Proteomes" id="UP001183619"/>
    </source>
</evidence>
<dbReference type="Gene3D" id="2.160.10.10">
    <property type="entry name" value="Hexapeptide repeat proteins"/>
    <property type="match status" value="3"/>
</dbReference>
<dbReference type="Pfam" id="PF00550">
    <property type="entry name" value="PP-binding"/>
    <property type="match status" value="1"/>
</dbReference>
<dbReference type="Proteomes" id="UP001183619">
    <property type="component" value="Unassembled WGS sequence"/>
</dbReference>
<evidence type="ECO:0000256" key="2">
    <source>
        <dbReference type="ARBA" id="ARBA00022553"/>
    </source>
</evidence>
<comment type="caution">
    <text evidence="6">The sequence shown here is derived from an EMBL/GenBank/DDBJ whole genome shotgun (WGS) entry which is preliminary data.</text>
</comment>
<dbReference type="Pfam" id="PF00132">
    <property type="entry name" value="Hexapep"/>
    <property type="match status" value="1"/>
</dbReference>
<feature type="domain" description="Carrier" evidence="5">
    <location>
        <begin position="313"/>
        <end position="387"/>
    </location>
</feature>
<dbReference type="SMART" id="SM00823">
    <property type="entry name" value="PKS_PP"/>
    <property type="match status" value="1"/>
</dbReference>
<dbReference type="Pfam" id="PF00501">
    <property type="entry name" value="AMP-binding"/>
    <property type="match status" value="1"/>
</dbReference>
<keyword evidence="4" id="KW-0812">Transmembrane</keyword>
<dbReference type="SUPFAM" id="SSF56801">
    <property type="entry name" value="Acetyl-CoA synthetase-like"/>
    <property type="match status" value="1"/>
</dbReference>
<dbReference type="InterPro" id="IPR020806">
    <property type="entry name" value="PKS_PP-bd"/>
</dbReference>
<dbReference type="PANTHER" id="PTHR45527">
    <property type="entry name" value="NONRIBOSOMAL PEPTIDE SYNTHETASE"/>
    <property type="match status" value="1"/>
</dbReference>
<gene>
    <name evidence="6" type="ORF">J2S37_000404</name>
</gene>
<proteinExistence type="predicted"/>
<feature type="transmembrane region" description="Helical" evidence="4">
    <location>
        <begin position="465"/>
        <end position="484"/>
    </location>
</feature>
<dbReference type="NCBIfam" id="TIGR02353">
    <property type="entry name" value="NRPS_term_dom"/>
    <property type="match status" value="1"/>
</dbReference>
<feature type="transmembrane region" description="Helical" evidence="4">
    <location>
        <begin position="661"/>
        <end position="687"/>
    </location>
</feature>
<reference evidence="6 7" key="1">
    <citation type="submission" date="2023-07" db="EMBL/GenBank/DDBJ databases">
        <title>Sequencing the genomes of 1000 actinobacteria strains.</title>
        <authorList>
            <person name="Klenk H.-P."/>
        </authorList>
    </citation>
    <scope>NUCLEOTIDE SEQUENCE [LARGE SCALE GENOMIC DNA]</scope>
    <source>
        <strain evidence="6 7">DSM 44508</strain>
    </source>
</reference>
<dbReference type="InterPro" id="IPR006162">
    <property type="entry name" value="Ppantetheine_attach_site"/>
</dbReference>
<evidence type="ECO:0000313" key="6">
    <source>
        <dbReference type="EMBL" id="MDR7353866.1"/>
    </source>
</evidence>